<protein>
    <submittedName>
        <fullName evidence="1">Transposable element Tcb1 transposase</fullName>
    </submittedName>
</protein>
<dbReference type="Proteomes" id="UP000887159">
    <property type="component" value="Unassembled WGS sequence"/>
</dbReference>
<reference evidence="1" key="1">
    <citation type="submission" date="2020-08" db="EMBL/GenBank/DDBJ databases">
        <title>Multicomponent nature underlies the extraordinary mechanical properties of spider dragline silk.</title>
        <authorList>
            <person name="Kono N."/>
            <person name="Nakamura H."/>
            <person name="Mori M."/>
            <person name="Yoshida Y."/>
            <person name="Ohtoshi R."/>
            <person name="Malay A.D."/>
            <person name="Moran D.A.P."/>
            <person name="Tomita M."/>
            <person name="Numata K."/>
            <person name="Arakawa K."/>
        </authorList>
    </citation>
    <scope>NUCLEOTIDE SEQUENCE</scope>
</reference>
<gene>
    <name evidence="1" type="primary">NCL1_17827</name>
    <name evidence="1" type="ORF">TNCV_4375531</name>
</gene>
<dbReference type="GO" id="GO:0003676">
    <property type="term" value="F:nucleic acid binding"/>
    <property type="evidence" value="ECO:0007669"/>
    <property type="project" value="InterPro"/>
</dbReference>
<dbReference type="Gene3D" id="3.30.420.10">
    <property type="entry name" value="Ribonuclease H-like superfamily/Ribonuclease H"/>
    <property type="match status" value="1"/>
</dbReference>
<dbReference type="AlphaFoldDB" id="A0A8X7BDT8"/>
<accession>A0A8X7BDT8</accession>
<keyword evidence="2" id="KW-1185">Reference proteome</keyword>
<name>A0A8X7BDT8_TRICX</name>
<organism evidence="1 2">
    <name type="scientific">Trichonephila clavipes</name>
    <name type="common">Golden silk orbweaver</name>
    <name type="synonym">Nephila clavipes</name>
    <dbReference type="NCBI Taxonomy" id="2585209"/>
    <lineage>
        <taxon>Eukaryota</taxon>
        <taxon>Metazoa</taxon>
        <taxon>Ecdysozoa</taxon>
        <taxon>Arthropoda</taxon>
        <taxon>Chelicerata</taxon>
        <taxon>Arachnida</taxon>
        <taxon>Araneae</taxon>
        <taxon>Araneomorphae</taxon>
        <taxon>Entelegynae</taxon>
        <taxon>Araneoidea</taxon>
        <taxon>Nephilidae</taxon>
        <taxon>Trichonephila</taxon>
    </lineage>
</organism>
<sequence length="196" mass="22623">MTEAGSSARRVTRQLGRSDCVVKGCWNHWIQEKCYLSKEQAQSTLDRLVCEKIAKLGPCVFLNPTKAPERRTLGSRYPLRVLPLRPTHRHFRLEWSCTRENWTAAEWNQVVFSDESRFNLCSDDNPVRVWRPLGESLNHAFALQQHTAPDARGIIWGAIAYNTQSPLVLIHGTMKAQRYVHDILQQHVLPLMQRLP</sequence>
<dbReference type="InterPro" id="IPR036397">
    <property type="entry name" value="RNaseH_sf"/>
</dbReference>
<evidence type="ECO:0000313" key="1">
    <source>
        <dbReference type="EMBL" id="GFY26807.1"/>
    </source>
</evidence>
<comment type="caution">
    <text evidence="1">The sequence shown here is derived from an EMBL/GenBank/DDBJ whole genome shotgun (WGS) entry which is preliminary data.</text>
</comment>
<proteinExistence type="predicted"/>
<dbReference type="EMBL" id="BMAU01021377">
    <property type="protein sequence ID" value="GFY26807.1"/>
    <property type="molecule type" value="Genomic_DNA"/>
</dbReference>
<evidence type="ECO:0000313" key="2">
    <source>
        <dbReference type="Proteomes" id="UP000887159"/>
    </source>
</evidence>